<dbReference type="Gene3D" id="3.40.50.150">
    <property type="entry name" value="Vaccinia Virus protein VP39"/>
    <property type="match status" value="1"/>
</dbReference>
<dbReference type="REBASE" id="416183">
    <property type="entry name" value="M2.Rma10894II"/>
</dbReference>
<dbReference type="InterPro" id="IPR002052">
    <property type="entry name" value="DNA_methylase_N6_adenine_CS"/>
</dbReference>
<dbReference type="EMBL" id="UGVE01000001">
    <property type="protein sequence ID" value="SUD98717.1"/>
    <property type="molecule type" value="Genomic_DNA"/>
</dbReference>
<dbReference type="Gene3D" id="1.20.1260.30">
    <property type="match status" value="1"/>
</dbReference>
<keyword evidence="5" id="KW-0949">S-adenosyl-L-methionine</keyword>
<dbReference type="InterPro" id="IPR003356">
    <property type="entry name" value="DNA_methylase_A-5"/>
</dbReference>
<reference evidence="10 13" key="2">
    <citation type="submission" date="2023-07" db="EMBL/GenBank/DDBJ databases">
        <authorList>
            <person name="Peeters C."/>
        </authorList>
    </citation>
    <scope>NUCLEOTIDE SEQUENCE [LARGE SCALE GENOMIC DNA]</scope>
    <source>
        <strain evidence="10 13">R-77569</strain>
    </source>
</reference>
<dbReference type="InterPro" id="IPR029464">
    <property type="entry name" value="HSDR_N"/>
</dbReference>
<dbReference type="SUPFAM" id="SSF53335">
    <property type="entry name" value="S-adenosyl-L-methionine-dependent methyltransferases"/>
    <property type="match status" value="1"/>
</dbReference>
<gene>
    <name evidence="11" type="ORF">NCTC10894_03110</name>
    <name evidence="10" type="ORF">R77569_01408</name>
</gene>
<dbReference type="PANTHER" id="PTHR42998:SF1">
    <property type="entry name" value="TYPE I RESTRICTION ENZYME HINDI METHYLASE SUBUNIT"/>
    <property type="match status" value="1"/>
</dbReference>
<evidence type="ECO:0000256" key="6">
    <source>
        <dbReference type="ARBA" id="ARBA00022747"/>
    </source>
</evidence>
<comment type="caution">
    <text evidence="11">The sequence shown here is derived from an EMBL/GenBank/DDBJ whole genome shotgun (WGS) entry which is preliminary data.</text>
</comment>
<dbReference type="PROSITE" id="PS00092">
    <property type="entry name" value="N6_MTASE"/>
    <property type="match status" value="1"/>
</dbReference>
<dbReference type="GO" id="GO:0009007">
    <property type="term" value="F:site-specific DNA-methyltransferase (adenine-specific) activity"/>
    <property type="evidence" value="ECO:0007669"/>
    <property type="project" value="UniProtKB-EC"/>
</dbReference>
<keyword evidence="3 11" id="KW-0489">Methyltransferase</keyword>
<evidence type="ECO:0000256" key="3">
    <source>
        <dbReference type="ARBA" id="ARBA00022603"/>
    </source>
</evidence>
<dbReference type="NCBIfam" id="NF047738">
    <property type="entry name" value="antiphage_MADS2"/>
    <property type="match status" value="1"/>
</dbReference>
<evidence type="ECO:0000259" key="8">
    <source>
        <dbReference type="Pfam" id="PF02384"/>
    </source>
</evidence>
<evidence type="ECO:0000256" key="2">
    <source>
        <dbReference type="ARBA" id="ARBA00011900"/>
    </source>
</evidence>
<feature type="domain" description="Type I restriction enzyme R protein N-terminal" evidence="9">
    <location>
        <begin position="32"/>
        <end position="146"/>
    </location>
</feature>
<proteinExistence type="inferred from homology"/>
<evidence type="ECO:0000313" key="13">
    <source>
        <dbReference type="Proteomes" id="UP001190452"/>
    </source>
</evidence>
<dbReference type="EMBL" id="CAUDKV010000004">
    <property type="protein sequence ID" value="CAJ0861145.1"/>
    <property type="molecule type" value="Genomic_DNA"/>
</dbReference>
<evidence type="ECO:0000256" key="7">
    <source>
        <dbReference type="ARBA" id="ARBA00047942"/>
    </source>
</evidence>
<keyword evidence="13" id="KW-1185">Reference proteome</keyword>
<feature type="domain" description="DNA methylase adenine-specific" evidence="8">
    <location>
        <begin position="314"/>
        <end position="580"/>
    </location>
</feature>
<organism evidence="11 12">
    <name type="scientific">Ralstonia mannitolilytica</name>
    <dbReference type="NCBI Taxonomy" id="105219"/>
    <lineage>
        <taxon>Bacteria</taxon>
        <taxon>Pseudomonadati</taxon>
        <taxon>Pseudomonadota</taxon>
        <taxon>Betaproteobacteria</taxon>
        <taxon>Burkholderiales</taxon>
        <taxon>Burkholderiaceae</taxon>
        <taxon>Ralstonia</taxon>
    </lineage>
</organism>
<dbReference type="InterPro" id="IPR052916">
    <property type="entry name" value="Type-I_RE_MTase_Subunit"/>
</dbReference>
<evidence type="ECO:0000256" key="5">
    <source>
        <dbReference type="ARBA" id="ARBA00022691"/>
    </source>
</evidence>
<evidence type="ECO:0000256" key="1">
    <source>
        <dbReference type="ARBA" id="ARBA00006594"/>
    </source>
</evidence>
<evidence type="ECO:0000313" key="10">
    <source>
        <dbReference type="EMBL" id="CAJ0861145.1"/>
    </source>
</evidence>
<dbReference type="GO" id="GO:0032259">
    <property type="term" value="P:methylation"/>
    <property type="evidence" value="ECO:0007669"/>
    <property type="project" value="UniProtKB-KW"/>
</dbReference>
<keyword evidence="4 11" id="KW-0808">Transferase</keyword>
<dbReference type="PANTHER" id="PTHR42998">
    <property type="entry name" value="TYPE I RESTRICTION ENZYME HINDVIIP M PROTEIN-RELATED"/>
    <property type="match status" value="1"/>
</dbReference>
<dbReference type="RefSeq" id="WP_115044153.1">
    <property type="nucleotide sequence ID" value="NZ_BAAAEC010000010.1"/>
</dbReference>
<evidence type="ECO:0000313" key="12">
    <source>
        <dbReference type="Proteomes" id="UP000255008"/>
    </source>
</evidence>
<dbReference type="Pfam" id="PF13588">
    <property type="entry name" value="HSDR_N_2"/>
    <property type="match status" value="1"/>
</dbReference>
<dbReference type="InterPro" id="IPR038333">
    <property type="entry name" value="T1MK-like_N_sf"/>
</dbReference>
<dbReference type="PRINTS" id="PR00507">
    <property type="entry name" value="N12N6MTFRASE"/>
</dbReference>
<comment type="similarity">
    <text evidence="1">Belongs to the N(4)/N(6)-methyltransferase family.</text>
</comment>
<name>A0AAJ4ZNP4_9RALS</name>
<dbReference type="GO" id="GO:0008170">
    <property type="term" value="F:N-methyltransferase activity"/>
    <property type="evidence" value="ECO:0007669"/>
    <property type="project" value="InterPro"/>
</dbReference>
<dbReference type="GO" id="GO:0009307">
    <property type="term" value="P:DNA restriction-modification system"/>
    <property type="evidence" value="ECO:0007669"/>
    <property type="project" value="UniProtKB-KW"/>
</dbReference>
<reference evidence="11 12" key="1">
    <citation type="submission" date="2018-06" db="EMBL/GenBank/DDBJ databases">
        <authorList>
            <consortium name="Pathogen Informatics"/>
            <person name="Doyle S."/>
        </authorList>
    </citation>
    <scope>NUCLEOTIDE SEQUENCE [LARGE SCALE GENOMIC DNA]</scope>
    <source>
        <strain evidence="11 12">NCTC10894</strain>
    </source>
</reference>
<evidence type="ECO:0000313" key="11">
    <source>
        <dbReference type="EMBL" id="SUD98717.1"/>
    </source>
</evidence>
<accession>A0AAJ4ZNP4</accession>
<dbReference type="Proteomes" id="UP001190452">
    <property type="component" value="Unassembled WGS sequence"/>
</dbReference>
<dbReference type="GO" id="GO:0003677">
    <property type="term" value="F:DNA binding"/>
    <property type="evidence" value="ECO:0007669"/>
    <property type="project" value="InterPro"/>
</dbReference>
<comment type="catalytic activity">
    <reaction evidence="7">
        <text>a 2'-deoxyadenosine in DNA + S-adenosyl-L-methionine = an N(6)-methyl-2'-deoxyadenosine in DNA + S-adenosyl-L-homocysteine + H(+)</text>
        <dbReference type="Rhea" id="RHEA:15197"/>
        <dbReference type="Rhea" id="RHEA-COMP:12418"/>
        <dbReference type="Rhea" id="RHEA-COMP:12419"/>
        <dbReference type="ChEBI" id="CHEBI:15378"/>
        <dbReference type="ChEBI" id="CHEBI:57856"/>
        <dbReference type="ChEBI" id="CHEBI:59789"/>
        <dbReference type="ChEBI" id="CHEBI:90615"/>
        <dbReference type="ChEBI" id="CHEBI:90616"/>
        <dbReference type="EC" id="2.1.1.72"/>
    </reaction>
</comment>
<dbReference type="AlphaFoldDB" id="A0AAJ4ZNP4"/>
<dbReference type="EC" id="2.1.1.72" evidence="2"/>
<evidence type="ECO:0000259" key="9">
    <source>
        <dbReference type="Pfam" id="PF13588"/>
    </source>
</evidence>
<dbReference type="Pfam" id="PF02384">
    <property type="entry name" value="N6_Mtase"/>
    <property type="match status" value="1"/>
</dbReference>
<dbReference type="Proteomes" id="UP000255008">
    <property type="component" value="Unassembled WGS sequence"/>
</dbReference>
<dbReference type="InterPro" id="IPR029063">
    <property type="entry name" value="SAM-dependent_MTases_sf"/>
</dbReference>
<keyword evidence="6" id="KW-0680">Restriction system</keyword>
<sequence>MSRKKNQGHPEGTIPAGYTLDYVTGKQVKETPKELVRQRVVRALIHEYGFSPEDMELDFSIGGRKKVDIAIFHHGKDHTIENLGRAVLCRQEPNVGKNAVRIRDFEQAAKDLDEIETIMREVEAVQYGLWTNGLEFFFVEKEQKRFETKCNPIGDWPMAEESVGTKEVISDAHTRVADNEMLKITFRRCHNFIHGNEGMPKDAAFWQFLYLIFCKMHDENLRAKQRQAWQRRFWAGPKEQFEAEGRKAIRKRIEELFTEVKSQFKNIFRGNEEITLSDRALAFIVSELAKYDFTRTDVDAKGVAYQELVGVNLRGDRGQYFTPRGVVKLVVEMLDPKESETLLDPACGTGGFLVATLGHMLKKFRDEQNTQVGNESTTEFLNVHERLKEYAAANVFGADFDPFLIRAAQMNMVLAGDGRGHIYNVNSLEFPLGHLADLPSAKKEIPLGSVDIIATNPPFGSDIPITDKHILEQYELAHNWESDGEGGFRNTGVLKGSVAPEILFIERCIKWLKPGTGRMGIVLPDGVLGNPAAEYIRWWIMRESQVLASVDLPVEAFIAEANVNILTSLLFLRRKSEEEKHAEALGGVEEYPVFMAVADKVGFDRRGNKLYKRTPDGEEILEPRQFTERFHRKSGWVERTLTRQEKIEDNDLPLIARKYREFLKEYDELPLTSESATGRSQKQNGKKVAAR</sequence>
<evidence type="ECO:0000256" key="4">
    <source>
        <dbReference type="ARBA" id="ARBA00022679"/>
    </source>
</evidence>
<protein>
    <recommendedName>
        <fullName evidence="2">site-specific DNA-methyltransferase (adenine-specific)</fullName>
        <ecNumber evidence="2">2.1.1.72</ecNumber>
    </recommendedName>
</protein>